<gene>
    <name evidence="1" type="ORF">NRP21_12510</name>
</gene>
<sequence>MIVYGDGPRREDPRAKLAILADLLRGLSAEPPGLARHAALVGALIEAGELAQALADATFAERGFDAPSPTDDAAMALLMAVAHSAWLSWQSGFTQAGPVPEAELTALSTRPMPATVEPRSAEGFAYYALYPEAFGLAAAALPPAPRVIGLRSIGTTLAAMVAAARGTGAPVTVRPVGHPFRRELALAPELAAALLANPAAFAIVDEGPGLSGSSFGAAMDFLQGGGVPLPRIHLLPGHGGAPGPEAGEAARARWDRMARHPASLECLLLTAERPEHRLESWASALLGPAEVPMEEISGGAWRARRFPSKAEWPPLHPFMERRKFLFRARGGAWMLKFAGLGRHGEAAAARARHLHAAGFTPEPAGLLHGFLAERWMDDAGPLNPATADRPALLAHLGRYLGFRARTMPAEAGAGAGDLLAMARQNTLEALDEAAAARLDSWAPQIPALEAAMRRVWTDNRPHAWEWLVLPSGRLLKADAVDHAAAHDLIGAQDIAWDVAGAAVELDLTNTERDALAEAVGREAGRAVNPALLAFLTPCYLAFQLGYYTMAADALGWNPPEAERARAATRRYAAGLERALPRG</sequence>
<evidence type="ECO:0000313" key="1">
    <source>
        <dbReference type="EMBL" id="MCR0982868.1"/>
    </source>
</evidence>
<evidence type="ECO:0000313" key="2">
    <source>
        <dbReference type="Proteomes" id="UP001524642"/>
    </source>
</evidence>
<keyword evidence="2" id="KW-1185">Reference proteome</keyword>
<reference evidence="1 2" key="1">
    <citation type="submission" date="2022-06" db="EMBL/GenBank/DDBJ databases">
        <title>Roseomonas CN29.</title>
        <authorList>
            <person name="Cheng Y."/>
            <person name="He X."/>
        </authorList>
    </citation>
    <scope>NUCLEOTIDE SEQUENCE [LARGE SCALE GENOMIC DNA]</scope>
    <source>
        <strain evidence="1 2">CN29</strain>
    </source>
</reference>
<organism evidence="1 2">
    <name type="scientific">Roseomonas populi</name>
    <dbReference type="NCBI Taxonomy" id="3121582"/>
    <lineage>
        <taxon>Bacteria</taxon>
        <taxon>Pseudomonadati</taxon>
        <taxon>Pseudomonadota</taxon>
        <taxon>Alphaproteobacteria</taxon>
        <taxon>Acetobacterales</taxon>
        <taxon>Roseomonadaceae</taxon>
        <taxon>Roseomonas</taxon>
    </lineage>
</organism>
<proteinExistence type="predicted"/>
<protein>
    <recommendedName>
        <fullName evidence="3">Cell division protein FtsK</fullName>
    </recommendedName>
</protein>
<accession>A0ABT1X449</accession>
<dbReference type="RefSeq" id="WP_257716538.1">
    <property type="nucleotide sequence ID" value="NZ_JANJOU010000009.1"/>
</dbReference>
<dbReference type="Proteomes" id="UP001524642">
    <property type="component" value="Unassembled WGS sequence"/>
</dbReference>
<name>A0ABT1X449_9PROT</name>
<comment type="caution">
    <text evidence="1">The sequence shown here is derived from an EMBL/GenBank/DDBJ whole genome shotgun (WGS) entry which is preliminary data.</text>
</comment>
<evidence type="ECO:0008006" key="3">
    <source>
        <dbReference type="Google" id="ProtNLM"/>
    </source>
</evidence>
<dbReference type="EMBL" id="JANJOU010000009">
    <property type="protein sequence ID" value="MCR0982868.1"/>
    <property type="molecule type" value="Genomic_DNA"/>
</dbReference>